<protein>
    <submittedName>
        <fullName evidence="1">Uncharacterized protein</fullName>
    </submittedName>
</protein>
<dbReference type="AlphaFoldDB" id="X0Z220"/>
<comment type="caution">
    <text evidence="1">The sequence shown here is derived from an EMBL/GenBank/DDBJ whole genome shotgun (WGS) entry which is preliminary data.</text>
</comment>
<sequence length="58" mass="7064">METVLVEDIKLETIRKNSYDISYFLMIIELVNESIETSEQLNHRKHFDPSKYRRLDDF</sequence>
<proteinExistence type="predicted"/>
<evidence type="ECO:0000313" key="1">
    <source>
        <dbReference type="EMBL" id="GAG63215.1"/>
    </source>
</evidence>
<reference evidence="1" key="1">
    <citation type="journal article" date="2014" name="Front. Microbiol.">
        <title>High frequency of phylogenetically diverse reductive dehalogenase-homologous genes in deep subseafloor sedimentary metagenomes.</title>
        <authorList>
            <person name="Kawai M."/>
            <person name="Futagami T."/>
            <person name="Toyoda A."/>
            <person name="Takaki Y."/>
            <person name="Nishi S."/>
            <person name="Hori S."/>
            <person name="Arai W."/>
            <person name="Tsubouchi T."/>
            <person name="Morono Y."/>
            <person name="Uchiyama I."/>
            <person name="Ito T."/>
            <person name="Fujiyama A."/>
            <person name="Inagaki F."/>
            <person name="Takami H."/>
        </authorList>
    </citation>
    <scope>NUCLEOTIDE SEQUENCE</scope>
    <source>
        <strain evidence="1">Expedition CK06-06</strain>
    </source>
</reference>
<organism evidence="1">
    <name type="scientific">marine sediment metagenome</name>
    <dbReference type="NCBI Taxonomy" id="412755"/>
    <lineage>
        <taxon>unclassified sequences</taxon>
        <taxon>metagenomes</taxon>
        <taxon>ecological metagenomes</taxon>
    </lineage>
</organism>
<accession>X0Z220</accession>
<name>X0Z220_9ZZZZ</name>
<gene>
    <name evidence="1" type="ORF">S01H4_04318</name>
</gene>
<dbReference type="EMBL" id="BART01001146">
    <property type="protein sequence ID" value="GAG63215.1"/>
    <property type="molecule type" value="Genomic_DNA"/>
</dbReference>